<protein>
    <recommendedName>
        <fullName evidence="3">BTB domain-containing protein</fullName>
    </recommendedName>
</protein>
<dbReference type="GeneID" id="63832537"/>
<gene>
    <name evidence="1" type="ORF">M406DRAFT_16211</name>
</gene>
<keyword evidence="2" id="KW-1185">Reference proteome</keyword>
<dbReference type="Proteomes" id="UP000803844">
    <property type="component" value="Unassembled WGS sequence"/>
</dbReference>
<dbReference type="OrthoDB" id="5326346at2759"/>
<evidence type="ECO:0000313" key="2">
    <source>
        <dbReference type="Proteomes" id="UP000803844"/>
    </source>
</evidence>
<organism evidence="1 2">
    <name type="scientific">Cryphonectria parasitica (strain ATCC 38755 / EP155)</name>
    <dbReference type="NCBI Taxonomy" id="660469"/>
    <lineage>
        <taxon>Eukaryota</taxon>
        <taxon>Fungi</taxon>
        <taxon>Dikarya</taxon>
        <taxon>Ascomycota</taxon>
        <taxon>Pezizomycotina</taxon>
        <taxon>Sordariomycetes</taxon>
        <taxon>Sordariomycetidae</taxon>
        <taxon>Diaporthales</taxon>
        <taxon>Cryphonectriaceae</taxon>
        <taxon>Cryphonectria-Endothia species complex</taxon>
        <taxon>Cryphonectria</taxon>
    </lineage>
</organism>
<dbReference type="AlphaFoldDB" id="A0A9P5CNQ8"/>
<evidence type="ECO:0008006" key="3">
    <source>
        <dbReference type="Google" id="ProtNLM"/>
    </source>
</evidence>
<evidence type="ECO:0000313" key="1">
    <source>
        <dbReference type="EMBL" id="KAF3765393.1"/>
    </source>
</evidence>
<reference evidence="1" key="1">
    <citation type="journal article" date="2020" name="Phytopathology">
        <title>Genome sequence of the chestnut blight fungus Cryphonectria parasitica EP155: A fundamental resource for an archetypical invasive plant pathogen.</title>
        <authorList>
            <person name="Crouch J.A."/>
            <person name="Dawe A."/>
            <person name="Aerts A."/>
            <person name="Barry K."/>
            <person name="Churchill A.C.L."/>
            <person name="Grimwood J."/>
            <person name="Hillman B."/>
            <person name="Milgroom M.G."/>
            <person name="Pangilinan J."/>
            <person name="Smith M."/>
            <person name="Salamov A."/>
            <person name="Schmutz J."/>
            <person name="Yadav J."/>
            <person name="Grigoriev I.V."/>
            <person name="Nuss D."/>
        </authorList>
    </citation>
    <scope>NUCLEOTIDE SEQUENCE</scope>
    <source>
        <strain evidence="1">EP155</strain>
    </source>
</reference>
<comment type="caution">
    <text evidence="1">The sequence shown here is derived from an EMBL/GenBank/DDBJ whole genome shotgun (WGS) entry which is preliminary data.</text>
</comment>
<name>A0A9P5CNQ8_CRYP1</name>
<feature type="non-terminal residue" evidence="1">
    <location>
        <position position="235"/>
    </location>
</feature>
<dbReference type="InterPro" id="IPR011333">
    <property type="entry name" value="SKP1/BTB/POZ_sf"/>
</dbReference>
<proteinExistence type="predicted"/>
<dbReference type="Gene3D" id="3.30.710.10">
    <property type="entry name" value="Potassium Channel Kv1.1, Chain A"/>
    <property type="match status" value="1"/>
</dbReference>
<accession>A0A9P5CNQ8</accession>
<dbReference type="RefSeq" id="XP_040776354.1">
    <property type="nucleotide sequence ID" value="XM_040915408.1"/>
</dbReference>
<sequence>VSSKHLTVACPRFDKMLSGDWMEAKQIYLDGCRHVDLEGNFDPAALGILLNVLHGKTRIIPKTLDLDMLTKVAVLVDDFGCNEAIQIWSDLWIQKLEIELPMVSEAASEEYLKNWIVISAVFGKPSVFRKATQLVLLHGSDSINSSGLPIPATVDESINSKRIDLIQQLLDVLYNLIDTLNGNDGLYSGEHRCVLLGALLRQMTEKGIPWTRPDAPFSGFSFEHLAKCIIEFWTP</sequence>
<dbReference type="EMBL" id="MU032347">
    <property type="protein sequence ID" value="KAF3765393.1"/>
    <property type="molecule type" value="Genomic_DNA"/>
</dbReference>
<feature type="non-terminal residue" evidence="1">
    <location>
        <position position="1"/>
    </location>
</feature>